<dbReference type="Proteomes" id="UP001172082">
    <property type="component" value="Unassembled WGS sequence"/>
</dbReference>
<keyword evidence="3" id="KW-1185">Reference proteome</keyword>
<gene>
    <name evidence="2" type="ORF">QQ008_16980</name>
</gene>
<keyword evidence="1" id="KW-0175">Coiled coil</keyword>
<sequence length="547" mass="63215">MTLKSTILLGFLLQFCVLYVFAQQLPQTTAEATKIMQLLPPDSLKLDSVRQVQQLKHWMDSLGSLDLSHEQYLKKLDSLQKYATISPFMKFTNTLNNTQTAFRSYEDSIGNRLTEKLQYDPFGDAKEKIEAFNTQVKKVEDSIQTKINRRIEKWTKGTSQADDIKEETTKIKEKINVDGIQEPLNENIKDKINLQSQGVKETLTKHVDPLRQEIEEIAPLKPLEGKIDGIKQVTRESISELKENESLQLFQEHKQKLKDLGSKMQAQQQAVTDKLAAAKELPKTVEQKVENLEAVKAFKSKKGELTPYQEEIQNWKEEKHAKQQITNKVKEQAVNHFTKQAESLEKTQKKLAKLKKKYENVQNIKNLPKRPENPLKGKPLKKRLILGATLQVHKGQPLGIDVSPQLGYKFTKNLSAGLGGSYRTAINDEERYLLTRELEVYGYRAWTKMKIWKGFFGYGEYENLRHGKKNHEPKQVNTWVSGAHLGIGRSHKFLGRIEGHMLLMYNWLHKGVSPYRSAWNIRLGFVIGERNKLRKIHKEKLKQQQYD</sequence>
<comment type="caution">
    <text evidence="2">The sequence shown here is derived from an EMBL/GenBank/DDBJ whole genome shotgun (WGS) entry which is preliminary data.</text>
</comment>
<reference evidence="2" key="1">
    <citation type="submission" date="2023-06" db="EMBL/GenBank/DDBJ databases">
        <title>Genomic of Parafulvivirga corallium.</title>
        <authorList>
            <person name="Wang G."/>
        </authorList>
    </citation>
    <scope>NUCLEOTIDE SEQUENCE</scope>
    <source>
        <strain evidence="2">BMA10</strain>
    </source>
</reference>
<organism evidence="2 3">
    <name type="scientific">Splendidivirga corallicola</name>
    <dbReference type="NCBI Taxonomy" id="3051826"/>
    <lineage>
        <taxon>Bacteria</taxon>
        <taxon>Pseudomonadati</taxon>
        <taxon>Bacteroidota</taxon>
        <taxon>Cytophagia</taxon>
        <taxon>Cytophagales</taxon>
        <taxon>Splendidivirgaceae</taxon>
        <taxon>Splendidivirga</taxon>
    </lineage>
</organism>
<evidence type="ECO:0000313" key="2">
    <source>
        <dbReference type="EMBL" id="MDN5203086.1"/>
    </source>
</evidence>
<accession>A0ABT8KQR8</accession>
<dbReference type="EMBL" id="JAUJEA010000006">
    <property type="protein sequence ID" value="MDN5203086.1"/>
    <property type="molecule type" value="Genomic_DNA"/>
</dbReference>
<protein>
    <submittedName>
        <fullName evidence="2">Uncharacterized protein</fullName>
    </submittedName>
</protein>
<evidence type="ECO:0000256" key="1">
    <source>
        <dbReference type="SAM" id="Coils"/>
    </source>
</evidence>
<evidence type="ECO:0000313" key="3">
    <source>
        <dbReference type="Proteomes" id="UP001172082"/>
    </source>
</evidence>
<name>A0ABT8KQR8_9BACT</name>
<feature type="coiled-coil region" evidence="1">
    <location>
        <begin position="337"/>
        <end position="364"/>
    </location>
</feature>
<proteinExistence type="predicted"/>
<dbReference type="RefSeq" id="WP_346753108.1">
    <property type="nucleotide sequence ID" value="NZ_JAUJEA010000006.1"/>
</dbReference>